<evidence type="ECO:0000313" key="7">
    <source>
        <dbReference type="Proteomes" id="UP001155241"/>
    </source>
</evidence>
<evidence type="ECO:0000259" key="5">
    <source>
        <dbReference type="SMART" id="SM00858"/>
    </source>
</evidence>
<feature type="region of interest" description="Disordered" evidence="4">
    <location>
        <begin position="111"/>
        <end position="134"/>
    </location>
</feature>
<dbReference type="SMART" id="SM00858">
    <property type="entry name" value="SAF"/>
    <property type="match status" value="1"/>
</dbReference>
<dbReference type="CDD" id="cd11614">
    <property type="entry name" value="SAF_CpaB_FlgA_like"/>
    <property type="match status" value="1"/>
</dbReference>
<dbReference type="InterPro" id="IPR039246">
    <property type="entry name" value="Flagellar_FlgA"/>
</dbReference>
<comment type="subcellular location">
    <subcellularLocation>
        <location evidence="1">Periplasm</location>
    </subcellularLocation>
</comment>
<protein>
    <submittedName>
        <fullName evidence="6">Flagellar basal body P-ring formation chaperone FlgA</fullName>
    </submittedName>
</protein>
<name>A0A9X2JGN9_9BACT</name>
<evidence type="ECO:0000313" key="6">
    <source>
        <dbReference type="EMBL" id="MCO6043768.1"/>
    </source>
</evidence>
<dbReference type="EMBL" id="JAMXLR010000026">
    <property type="protein sequence ID" value="MCO6043768.1"/>
    <property type="molecule type" value="Genomic_DNA"/>
</dbReference>
<evidence type="ECO:0000256" key="4">
    <source>
        <dbReference type="SAM" id="MobiDB-lite"/>
    </source>
</evidence>
<dbReference type="Gene3D" id="3.90.1210.10">
    <property type="entry name" value="Antifreeze-like/N-acetylneuraminic acid synthase C-terminal domain"/>
    <property type="match status" value="1"/>
</dbReference>
<dbReference type="GO" id="GO:0044780">
    <property type="term" value="P:bacterial-type flagellum assembly"/>
    <property type="evidence" value="ECO:0007669"/>
    <property type="project" value="InterPro"/>
</dbReference>
<evidence type="ECO:0000256" key="1">
    <source>
        <dbReference type="ARBA" id="ARBA00004418"/>
    </source>
</evidence>
<accession>A0A9X2JGN9</accession>
<comment type="caution">
    <text evidence="6">The sequence shown here is derived from an EMBL/GenBank/DDBJ whole genome shotgun (WGS) entry which is preliminary data.</text>
</comment>
<feature type="compositionally biased region" description="Pro residues" evidence="4">
    <location>
        <begin position="117"/>
        <end position="129"/>
    </location>
</feature>
<keyword evidence="6" id="KW-0969">Cilium</keyword>
<keyword evidence="6" id="KW-0282">Flagellum</keyword>
<dbReference type="Pfam" id="PF13144">
    <property type="entry name" value="ChapFlgA"/>
    <property type="match status" value="1"/>
</dbReference>
<dbReference type="Gene3D" id="2.30.30.760">
    <property type="match status" value="1"/>
</dbReference>
<feature type="domain" description="SAF" evidence="5">
    <location>
        <begin position="249"/>
        <end position="314"/>
    </location>
</feature>
<sequence>MNFDLITKRIAITTFVVSALVCGHALSADVVLREKVTPVKSVISLGDIADIQNVDKAEQQRLALMPLWVAPPVGEKRYVTTNQVREVLKSRGFDATDLKVYGAPRVAIGWDNQPRLEPTPPVAPQPEPSPVASNSMGFRVPPTTTLGPAPQPVKRDPMFLSGEQQDQLADQVREAIVRYLEDQSGKIGLVDVEFDLSRRHGELLSAQQSEILVSGGRSPWFGRQSLEISFVGEKGPLELPLSVTAYDLTPVLVAKRSLAKGQLISAADVAIESPPRDARVASNHTMVYSLEGALGHEAARAIREGDVVAAEMCLPPQMITRNEIVELVSASGGIIIRRQAKALTDARQGEITEVELPNSKERLVARVVGPGKLATMGSTLTTIRSRQPLPPAGYR</sequence>
<dbReference type="PANTHER" id="PTHR36307">
    <property type="entry name" value="FLAGELLA BASAL BODY P-RING FORMATION PROTEIN FLGA"/>
    <property type="match status" value="1"/>
</dbReference>
<evidence type="ECO:0000256" key="3">
    <source>
        <dbReference type="ARBA" id="ARBA00022764"/>
    </source>
</evidence>
<dbReference type="GO" id="GO:0042597">
    <property type="term" value="C:periplasmic space"/>
    <property type="evidence" value="ECO:0007669"/>
    <property type="project" value="UniProtKB-SubCell"/>
</dbReference>
<gene>
    <name evidence="6" type="primary">flgA</name>
    <name evidence="6" type="ORF">NG895_07600</name>
</gene>
<reference evidence="6" key="1">
    <citation type="submission" date="2022-06" db="EMBL/GenBank/DDBJ databases">
        <title>Aeoliella straminimaris, a novel planctomycete from sediments.</title>
        <authorList>
            <person name="Vitorino I.R."/>
            <person name="Lage O.M."/>
        </authorList>
    </citation>
    <scope>NUCLEOTIDE SEQUENCE</scope>
    <source>
        <strain evidence="6">ICT_H6.2</strain>
    </source>
</reference>
<evidence type="ECO:0000256" key="2">
    <source>
        <dbReference type="ARBA" id="ARBA00022729"/>
    </source>
</evidence>
<dbReference type="InterPro" id="IPR013974">
    <property type="entry name" value="SAF"/>
</dbReference>
<keyword evidence="3" id="KW-0574">Periplasm</keyword>
<dbReference type="InterPro" id="IPR017585">
    <property type="entry name" value="SAF_FlgA"/>
</dbReference>
<dbReference type="NCBIfam" id="TIGR03170">
    <property type="entry name" value="flgA_cterm"/>
    <property type="match status" value="1"/>
</dbReference>
<dbReference type="AlphaFoldDB" id="A0A9X2JGN9"/>
<keyword evidence="7" id="KW-1185">Reference proteome</keyword>
<dbReference type="Proteomes" id="UP001155241">
    <property type="component" value="Unassembled WGS sequence"/>
</dbReference>
<dbReference type="PANTHER" id="PTHR36307:SF1">
    <property type="entry name" value="FLAGELLA BASAL BODY P-RING FORMATION PROTEIN FLGA"/>
    <property type="match status" value="1"/>
</dbReference>
<dbReference type="RefSeq" id="WP_252851873.1">
    <property type="nucleotide sequence ID" value="NZ_JAMXLR010000026.1"/>
</dbReference>
<proteinExistence type="predicted"/>
<organism evidence="6 7">
    <name type="scientific">Aeoliella straminimaris</name>
    <dbReference type="NCBI Taxonomy" id="2954799"/>
    <lineage>
        <taxon>Bacteria</taxon>
        <taxon>Pseudomonadati</taxon>
        <taxon>Planctomycetota</taxon>
        <taxon>Planctomycetia</taxon>
        <taxon>Pirellulales</taxon>
        <taxon>Lacipirellulaceae</taxon>
        <taxon>Aeoliella</taxon>
    </lineage>
</organism>
<keyword evidence="6" id="KW-0966">Cell projection</keyword>
<keyword evidence="2" id="KW-0732">Signal</keyword>